<evidence type="ECO:0008006" key="14">
    <source>
        <dbReference type="Google" id="ProtNLM"/>
    </source>
</evidence>
<dbReference type="SUPFAM" id="SSF50044">
    <property type="entry name" value="SH3-domain"/>
    <property type="match status" value="1"/>
</dbReference>
<feature type="domain" description="TH1" evidence="12">
    <location>
        <begin position="683"/>
        <end position="890"/>
    </location>
</feature>
<dbReference type="Gene3D" id="1.20.120.720">
    <property type="entry name" value="Myosin VI head, motor domain, U50 subdomain"/>
    <property type="match status" value="1"/>
</dbReference>
<dbReference type="Gene3D" id="3.40.850.10">
    <property type="entry name" value="Kinesin motor domain"/>
    <property type="match status" value="1"/>
</dbReference>
<dbReference type="EMBL" id="HACM01011085">
    <property type="protein sequence ID" value="CRZ11527.1"/>
    <property type="molecule type" value="Transcribed_RNA"/>
</dbReference>
<dbReference type="GO" id="GO:0007015">
    <property type="term" value="P:actin filament organization"/>
    <property type="evidence" value="ECO:0007669"/>
    <property type="project" value="TreeGrafter"/>
</dbReference>
<dbReference type="FunFam" id="1.10.10.820:FF:000001">
    <property type="entry name" value="Myosin heavy chain"/>
    <property type="match status" value="1"/>
</dbReference>
<dbReference type="PANTHER" id="PTHR13140">
    <property type="entry name" value="MYOSIN"/>
    <property type="match status" value="1"/>
</dbReference>
<dbReference type="InterPro" id="IPR010926">
    <property type="entry name" value="Myosin_TH1"/>
</dbReference>
<dbReference type="InterPro" id="IPR001609">
    <property type="entry name" value="Myosin_head_motor_dom-like"/>
</dbReference>
<dbReference type="Pfam" id="PF00063">
    <property type="entry name" value="Myosin_head"/>
    <property type="match status" value="1"/>
</dbReference>
<feature type="region of interest" description="Disordered" evidence="9">
    <location>
        <begin position="975"/>
        <end position="1133"/>
    </location>
</feature>
<keyword evidence="4 8" id="KW-0518">Myosin</keyword>
<organism evidence="13">
    <name type="scientific">Spongospora subterranea</name>
    <dbReference type="NCBI Taxonomy" id="70186"/>
    <lineage>
        <taxon>Eukaryota</taxon>
        <taxon>Sar</taxon>
        <taxon>Rhizaria</taxon>
        <taxon>Endomyxa</taxon>
        <taxon>Phytomyxea</taxon>
        <taxon>Plasmodiophorida</taxon>
        <taxon>Plasmodiophoridae</taxon>
        <taxon>Spongospora</taxon>
    </lineage>
</organism>
<dbReference type="GO" id="GO:0005886">
    <property type="term" value="C:plasma membrane"/>
    <property type="evidence" value="ECO:0007669"/>
    <property type="project" value="TreeGrafter"/>
</dbReference>
<dbReference type="PRINTS" id="PR00193">
    <property type="entry name" value="MYOSINHEAVY"/>
</dbReference>
<dbReference type="InterPro" id="IPR036028">
    <property type="entry name" value="SH3-like_dom_sf"/>
</dbReference>
<feature type="non-terminal residue" evidence="13">
    <location>
        <position position="1"/>
    </location>
</feature>
<name>A0A0H5RD49_9EUKA</name>
<dbReference type="Gene3D" id="2.30.30.40">
    <property type="entry name" value="SH3 Domains"/>
    <property type="match status" value="1"/>
</dbReference>
<dbReference type="GO" id="GO:0000146">
    <property type="term" value="F:microfilament motor activity"/>
    <property type="evidence" value="ECO:0007669"/>
    <property type="project" value="TreeGrafter"/>
</dbReference>
<feature type="compositionally biased region" description="Polar residues" evidence="9">
    <location>
        <begin position="990"/>
        <end position="1013"/>
    </location>
</feature>
<proteinExistence type="inferred from homology"/>
<dbReference type="InterPro" id="IPR027417">
    <property type="entry name" value="P-loop_NTPase"/>
</dbReference>
<dbReference type="Gene3D" id="1.10.10.820">
    <property type="match status" value="1"/>
</dbReference>
<evidence type="ECO:0000256" key="4">
    <source>
        <dbReference type="ARBA" id="ARBA00023123"/>
    </source>
</evidence>
<sequence length="1273" mass="143073">PVLIAINPFKLIAGIYTDAVIRKYKGRNAFELVPHIYSLADQALRNLTSYRESQCIIITGESGSGKTETSKIVMQYIAACTGKSDEVILVKERMLASNPVLEAFGNAKTLRNDNSSRFGKYMKIEFNGRGDPIGGSISNYLLEKIRVVDPSKGERNFHIFYQICAGLRQAEREQMQIYGPEQYQYLAKSSCMTIDGVDDAKDFQETLRALSSLGANKTQINSIFSVVSAILWLGNVDFVEDHQEHSTFKELDTIYLVANLLQVDPEELMTSLTSRTIETGAGARVEIFSKPLTANDAYITRDTLAKALYSKMFNYVVKLVNQSLSCGQRGHDVTVHIGLLDIYGFEVFKSNSFEQLCINFVNERLQQIFIELTLKAEQEEYRSEGIPWQPVDFYNNKPCCDMIENKPGLLSILDDACNTAKGDSGFLSDIGAFFASNNFIRAANAYEFVIAHFAGNVNYAVQGFTLKNKDTLFDDLIQCIQRSPGEFVSEHEWDKIEVLKGQKKKPPTVGMIFKGQVGELMAELNLCTPHYCRCIKPNQVKRPNEVDMAYTQNQVQYLGLVENIRVRQAGYAQKLVYDRFVGRYAVICSTIWNNRKPGSLKDKKRVTAAIMQHIQWRQGEEFSMGQTKVFIRQAQSICSLEAHRDTLLNRAALIIQRAFKRFANHRKALEIAWDCFQIFDRRKERRRASIDRPHRGDYINLCLNTEIRDHFRDEGILFADRVLDVTLKGKRGLLKRLTRVLKIHKSEIFRHPKFVVLTNKSLYCLAITPPSGVSGVGSRMVIDWRLDLQSISAISVSPYCDNVYIVESHSALPVLQSCRRKTELIGLLIHQVSVTFGAQVPLQFVQKISLNVLHKNHASVIDVNFIYQPEYPPEESINVLNGNVEVRIGPGIAGHIFPAPVKPKEIDRNIEVRDLCKAIYEYPGNGVDELCFEVGDIMYMISDEGDGWLLAEHKNTGQRGYVPATYVTPIPRNETQHQAPAKKSVPAPVQAQSSKSNLNQHNGGLEKSQQSAMPSIGRRPDRDQTTNLVQKEHQSGQLLTNRQAQANDDPTIDDLQENSEKLARKVTIDRNNQRPKPAGQPKLDQTRTQTLPSRAALRKGVAAANDSSTGQTYSSGRTGNNPDSKSGIYTGKPAASRNELHTNATAMKNDSKIVGKGLGTNKQDLKSASDLASAQNFNQTHQAEARFRKGPRNHIAENNPLQKERGGASVYGDKKKQFSEPEQYQQPVLKRQTSQLPTYQENTAYSDKTAYQPFSADVDDKQWDNIDEVTTGL</sequence>
<evidence type="ECO:0000256" key="3">
    <source>
        <dbReference type="ARBA" id="ARBA00022840"/>
    </source>
</evidence>
<evidence type="ECO:0000256" key="8">
    <source>
        <dbReference type="PROSITE-ProRule" id="PRU00782"/>
    </source>
</evidence>
<dbReference type="Pfam" id="PF06017">
    <property type="entry name" value="Myosin_TH1"/>
    <property type="match status" value="1"/>
</dbReference>
<dbReference type="GO" id="GO:0006897">
    <property type="term" value="P:endocytosis"/>
    <property type="evidence" value="ECO:0007669"/>
    <property type="project" value="TreeGrafter"/>
</dbReference>
<dbReference type="GO" id="GO:0005737">
    <property type="term" value="C:cytoplasm"/>
    <property type="evidence" value="ECO:0007669"/>
    <property type="project" value="TreeGrafter"/>
</dbReference>
<evidence type="ECO:0000256" key="6">
    <source>
        <dbReference type="ARBA" id="ARBA00023203"/>
    </source>
</evidence>
<feature type="compositionally biased region" description="Basic and acidic residues" evidence="9">
    <location>
        <begin position="1202"/>
        <end position="1219"/>
    </location>
</feature>
<evidence type="ECO:0000256" key="2">
    <source>
        <dbReference type="ARBA" id="ARBA00022741"/>
    </source>
</evidence>
<dbReference type="InterPro" id="IPR001452">
    <property type="entry name" value="SH3_domain"/>
</dbReference>
<dbReference type="PROSITE" id="PS51456">
    <property type="entry name" value="MYOSIN_MOTOR"/>
    <property type="match status" value="1"/>
</dbReference>
<evidence type="ECO:0000259" key="12">
    <source>
        <dbReference type="PROSITE" id="PS51757"/>
    </source>
</evidence>
<protein>
    <recommendedName>
        <fullName evidence="14">Myosin motor domain-containing protein</fullName>
    </recommendedName>
</protein>
<evidence type="ECO:0000256" key="1">
    <source>
        <dbReference type="ARBA" id="ARBA00022443"/>
    </source>
</evidence>
<feature type="compositionally biased region" description="Polar residues" evidence="9">
    <location>
        <begin position="1220"/>
        <end position="1238"/>
    </location>
</feature>
<feature type="compositionally biased region" description="Basic and acidic residues" evidence="9">
    <location>
        <begin position="1058"/>
        <end position="1072"/>
    </location>
</feature>
<feature type="region of interest" description="Actin-binding" evidence="8">
    <location>
        <begin position="517"/>
        <end position="539"/>
    </location>
</feature>
<dbReference type="PROSITE" id="PS51757">
    <property type="entry name" value="TH1"/>
    <property type="match status" value="1"/>
</dbReference>
<evidence type="ECO:0000313" key="13">
    <source>
        <dbReference type="EMBL" id="CRZ11527.1"/>
    </source>
</evidence>
<dbReference type="CDD" id="cd00174">
    <property type="entry name" value="SH3"/>
    <property type="match status" value="1"/>
</dbReference>
<dbReference type="SUPFAM" id="SSF52540">
    <property type="entry name" value="P-loop containing nucleoside triphosphate hydrolases"/>
    <property type="match status" value="1"/>
</dbReference>
<dbReference type="AlphaFoldDB" id="A0A0H5RD49"/>
<feature type="binding site" evidence="8">
    <location>
        <begin position="60"/>
        <end position="67"/>
    </location>
    <ligand>
        <name>ATP</name>
        <dbReference type="ChEBI" id="CHEBI:30616"/>
    </ligand>
</feature>
<dbReference type="GO" id="GO:0005524">
    <property type="term" value="F:ATP binding"/>
    <property type="evidence" value="ECO:0007669"/>
    <property type="project" value="UniProtKB-UniRule"/>
</dbReference>
<feature type="compositionally biased region" description="Basic and acidic residues" evidence="9">
    <location>
        <begin position="1018"/>
        <end position="1034"/>
    </location>
</feature>
<dbReference type="PROSITE" id="PS50002">
    <property type="entry name" value="SH3"/>
    <property type="match status" value="1"/>
</dbReference>
<evidence type="ECO:0000256" key="9">
    <source>
        <dbReference type="SAM" id="MobiDB-lite"/>
    </source>
</evidence>
<feature type="domain" description="SH3" evidence="10">
    <location>
        <begin position="911"/>
        <end position="972"/>
    </location>
</feature>
<dbReference type="InterPro" id="IPR036961">
    <property type="entry name" value="Kinesin_motor_dom_sf"/>
</dbReference>
<dbReference type="GO" id="GO:0051015">
    <property type="term" value="F:actin filament binding"/>
    <property type="evidence" value="ECO:0007669"/>
    <property type="project" value="TreeGrafter"/>
</dbReference>
<dbReference type="SMART" id="SM00326">
    <property type="entry name" value="SH3"/>
    <property type="match status" value="1"/>
</dbReference>
<dbReference type="Pfam" id="PF00018">
    <property type="entry name" value="SH3_1"/>
    <property type="match status" value="1"/>
</dbReference>
<feature type="region of interest" description="Disordered" evidence="9">
    <location>
        <begin position="1189"/>
        <end position="1238"/>
    </location>
</feature>
<reference evidence="13" key="1">
    <citation type="submission" date="2015-04" db="EMBL/GenBank/DDBJ databases">
        <title>The genome sequence of the plant pathogenic Rhizarian Plasmodiophora brassicae reveals insights in its biotrophic life cycle and the origin of chitin synthesis.</title>
        <authorList>
            <person name="Schwelm A."/>
            <person name="Fogelqvist J."/>
            <person name="Knaust A."/>
            <person name="Julke S."/>
            <person name="Lilja T."/>
            <person name="Dhandapani V."/>
            <person name="Bonilla-Rosso G."/>
            <person name="Karlsson M."/>
            <person name="Shevchenko A."/>
            <person name="Choi S.R."/>
            <person name="Kim H.G."/>
            <person name="Park J.Y."/>
            <person name="Lim Y.P."/>
            <person name="Ludwig-Muller J."/>
            <person name="Dixelius C."/>
        </authorList>
    </citation>
    <scope>NUCLEOTIDE SEQUENCE</scope>
    <source>
        <tissue evidence="13">Potato root galls</tissue>
    </source>
</reference>
<evidence type="ECO:0000259" key="10">
    <source>
        <dbReference type="PROSITE" id="PS50002"/>
    </source>
</evidence>
<keyword evidence="1 7" id="KW-0728">SH3 domain</keyword>
<evidence type="ECO:0000256" key="5">
    <source>
        <dbReference type="ARBA" id="ARBA00023175"/>
    </source>
</evidence>
<keyword evidence="3 8" id="KW-0067">ATP-binding</keyword>
<feature type="compositionally biased region" description="Polar residues" evidence="9">
    <location>
        <begin position="1035"/>
        <end position="1048"/>
    </location>
</feature>
<evidence type="ECO:0000259" key="11">
    <source>
        <dbReference type="PROSITE" id="PS51456"/>
    </source>
</evidence>
<dbReference type="GO" id="GO:0016459">
    <property type="term" value="C:myosin complex"/>
    <property type="evidence" value="ECO:0007669"/>
    <property type="project" value="UniProtKB-KW"/>
</dbReference>
<dbReference type="Gene3D" id="1.20.5.4820">
    <property type="match status" value="1"/>
</dbReference>
<feature type="compositionally biased region" description="Polar residues" evidence="9">
    <location>
        <begin position="1105"/>
        <end position="1124"/>
    </location>
</feature>
<accession>A0A0H5RD49</accession>
<dbReference type="PANTHER" id="PTHR13140:SF729">
    <property type="entry name" value="UNCONVENTIONAL MYOSIN-IE"/>
    <property type="match status" value="1"/>
</dbReference>
<evidence type="ECO:0000256" key="7">
    <source>
        <dbReference type="PROSITE-ProRule" id="PRU00192"/>
    </source>
</evidence>
<dbReference type="SMART" id="SM00242">
    <property type="entry name" value="MYSc"/>
    <property type="match status" value="1"/>
</dbReference>
<keyword evidence="2 8" id="KW-0547">Nucleotide-binding</keyword>
<comment type="similarity">
    <text evidence="8">Belongs to the TRAFAC class myosin-kinesin ATPase superfamily. Myosin family.</text>
</comment>
<keyword evidence="5 8" id="KW-0505">Motor protein</keyword>
<keyword evidence="6 8" id="KW-0009">Actin-binding</keyword>
<feature type="domain" description="Myosin motor" evidence="11">
    <location>
        <begin position="1"/>
        <end position="645"/>
    </location>
</feature>
<dbReference type="Gene3D" id="1.20.58.530">
    <property type="match status" value="1"/>
</dbReference>